<reference evidence="2" key="1">
    <citation type="journal article" date="2023" name="Nat. Plants">
        <title>Single-cell RNA sequencing provides a high-resolution roadmap for understanding the multicellular compartmentation of specialized metabolism.</title>
        <authorList>
            <person name="Sun S."/>
            <person name="Shen X."/>
            <person name="Li Y."/>
            <person name="Li Y."/>
            <person name="Wang S."/>
            <person name="Li R."/>
            <person name="Zhang H."/>
            <person name="Shen G."/>
            <person name="Guo B."/>
            <person name="Wei J."/>
            <person name="Xu J."/>
            <person name="St-Pierre B."/>
            <person name="Chen S."/>
            <person name="Sun C."/>
        </authorList>
    </citation>
    <scope>NUCLEOTIDE SEQUENCE [LARGE SCALE GENOMIC DNA]</scope>
</reference>
<dbReference type="EMBL" id="CM044705">
    <property type="protein sequence ID" value="KAI5663749.1"/>
    <property type="molecule type" value="Genomic_DNA"/>
</dbReference>
<evidence type="ECO:0000313" key="1">
    <source>
        <dbReference type="EMBL" id="KAI5663749.1"/>
    </source>
</evidence>
<keyword evidence="2" id="KW-1185">Reference proteome</keyword>
<proteinExistence type="predicted"/>
<organism evidence="1 2">
    <name type="scientific">Catharanthus roseus</name>
    <name type="common">Madagascar periwinkle</name>
    <name type="synonym">Vinca rosea</name>
    <dbReference type="NCBI Taxonomy" id="4058"/>
    <lineage>
        <taxon>Eukaryota</taxon>
        <taxon>Viridiplantae</taxon>
        <taxon>Streptophyta</taxon>
        <taxon>Embryophyta</taxon>
        <taxon>Tracheophyta</taxon>
        <taxon>Spermatophyta</taxon>
        <taxon>Magnoliopsida</taxon>
        <taxon>eudicotyledons</taxon>
        <taxon>Gunneridae</taxon>
        <taxon>Pentapetalae</taxon>
        <taxon>asterids</taxon>
        <taxon>lamiids</taxon>
        <taxon>Gentianales</taxon>
        <taxon>Apocynaceae</taxon>
        <taxon>Rauvolfioideae</taxon>
        <taxon>Vinceae</taxon>
        <taxon>Catharanthinae</taxon>
        <taxon>Catharanthus</taxon>
    </lineage>
</organism>
<dbReference type="Proteomes" id="UP001060085">
    <property type="component" value="Linkage Group LG05"/>
</dbReference>
<sequence length="135" mass="15119">MKVEKVKETSLEDFEDSTSNGEEGLNSAVGFRPKNCLEGSTYSHGRVRPTVVDMQEHQGVVTRAKAKQLKSHKDQIEQENFQGLNFNVQHFIGPYAKVLNKLEIENSPWYMVGSPFARAGKLPHIFGNVLTSALE</sequence>
<comment type="caution">
    <text evidence="1">The sequence shown here is derived from an EMBL/GenBank/DDBJ whole genome shotgun (WGS) entry which is preliminary data.</text>
</comment>
<evidence type="ECO:0000313" key="2">
    <source>
        <dbReference type="Proteomes" id="UP001060085"/>
    </source>
</evidence>
<gene>
    <name evidence="1" type="ORF">M9H77_23072</name>
</gene>
<accession>A0ACC0AUF1</accession>
<protein>
    <submittedName>
        <fullName evidence="1">Uncharacterized protein</fullName>
    </submittedName>
</protein>
<name>A0ACC0AUF1_CATRO</name>